<evidence type="ECO:0000313" key="3">
    <source>
        <dbReference type="Proteomes" id="UP000009071"/>
    </source>
</evidence>
<sequence>MHHAIAREHVKTTRITRTWIRPTTFSEMLPIKPYGELDSACHAVLTSYLEMAMVRSFRLLLLGLLLLVCLPACRTAGPTTPAAAGRSGQAATIQAGKSPLDGSRQLVLVVTESFDDNQARMRRFERSGPGSWRPVGDDVAVTLGKNGLAWGRGVHGQTPLGPGPVKVEGDGRSPAGVFAFGTAFAYRPEDLWQPAKMPMHRVTDQTVCVESISSRWYNRIVDENTVPAVDWSSPDRMLRPDGLYRYGLMVDHNAPDTKPGAGSCIFFHLWRRPGAPTVGCTAMNEAAMLAVLAWLDASKKPIVVQLPRTELERLAPSWGASELVVLRLTPRE</sequence>
<dbReference type="HOGENOM" id="CLU_068009_0_0_7"/>
<accession>C4XRH6</accession>
<evidence type="ECO:0000256" key="1">
    <source>
        <dbReference type="SAM" id="MobiDB-lite"/>
    </source>
</evidence>
<reference evidence="2 3" key="1">
    <citation type="journal article" date="2009" name="Genome Res.">
        <title>Whole genome sequence of Desulfovibrio magneticus strain RS-1 revealed common gene clusters in magnetotactic bacteria.</title>
        <authorList>
            <person name="Nakazawa H."/>
            <person name="Arakaki A."/>
            <person name="Narita-Yamada S."/>
            <person name="Yashiro I."/>
            <person name="Jinno K."/>
            <person name="Aoki N."/>
            <person name="Tsuruyama A."/>
            <person name="Okamura Y."/>
            <person name="Tanikawa S."/>
            <person name="Fujita N."/>
            <person name="Takeyama H."/>
            <person name="Matsunaga T."/>
        </authorList>
    </citation>
    <scope>NUCLEOTIDE SEQUENCE [LARGE SCALE GENOMIC DNA]</scope>
    <source>
        <strain evidence="3">ATCC 700980 / DSM 13731 / RS-1</strain>
    </source>
</reference>
<dbReference type="KEGG" id="dma:DMR_20300"/>
<name>C4XRH6_SOLM1</name>
<dbReference type="PANTHER" id="PTHR38589">
    <property type="entry name" value="BLR0621 PROTEIN"/>
    <property type="match status" value="1"/>
</dbReference>
<protein>
    <recommendedName>
        <fullName evidence="4">YkuD domain-containing protein</fullName>
    </recommendedName>
</protein>
<feature type="region of interest" description="Disordered" evidence="1">
    <location>
        <begin position="78"/>
        <end position="97"/>
    </location>
</feature>
<dbReference type="Proteomes" id="UP000009071">
    <property type="component" value="Chromosome"/>
</dbReference>
<dbReference type="EMBL" id="AP010904">
    <property type="protein sequence ID" value="BAH75521.1"/>
    <property type="molecule type" value="Genomic_DNA"/>
</dbReference>
<proteinExistence type="predicted"/>
<evidence type="ECO:0008006" key="4">
    <source>
        <dbReference type="Google" id="ProtNLM"/>
    </source>
</evidence>
<gene>
    <name evidence="2" type="ordered locus">DMR_20300</name>
</gene>
<keyword evidence="3" id="KW-1185">Reference proteome</keyword>
<dbReference type="eggNOG" id="COG3786">
    <property type="taxonomic scope" value="Bacteria"/>
</dbReference>
<organism evidence="2 3">
    <name type="scientific">Solidesulfovibrio magneticus (strain ATCC 700980 / DSM 13731 / RS-1)</name>
    <name type="common">Desulfovibrio magneticus</name>
    <dbReference type="NCBI Taxonomy" id="573370"/>
    <lineage>
        <taxon>Bacteria</taxon>
        <taxon>Pseudomonadati</taxon>
        <taxon>Thermodesulfobacteriota</taxon>
        <taxon>Desulfovibrionia</taxon>
        <taxon>Desulfovibrionales</taxon>
        <taxon>Desulfovibrionaceae</taxon>
        <taxon>Solidesulfovibrio</taxon>
    </lineage>
</organism>
<dbReference type="PANTHER" id="PTHR38589:SF1">
    <property type="entry name" value="BLR0621 PROTEIN"/>
    <property type="match status" value="1"/>
</dbReference>
<dbReference type="AlphaFoldDB" id="C4XRH6"/>
<dbReference type="STRING" id="573370.DMR_20300"/>
<evidence type="ECO:0000313" key="2">
    <source>
        <dbReference type="EMBL" id="BAH75521.1"/>
    </source>
</evidence>